<dbReference type="Proteomes" id="UP001420932">
    <property type="component" value="Unassembled WGS sequence"/>
</dbReference>
<keyword evidence="5" id="KW-0732">Signal</keyword>
<dbReference type="PANTHER" id="PTHR33288">
    <property type="match status" value="1"/>
</dbReference>
<gene>
    <name evidence="11" type="ORF">Syun_009504</name>
</gene>
<dbReference type="PRINTS" id="PR00610">
    <property type="entry name" value="CYTOCHROMEF"/>
</dbReference>
<evidence type="ECO:0000256" key="5">
    <source>
        <dbReference type="ARBA" id="ARBA00022729"/>
    </source>
</evidence>
<protein>
    <recommendedName>
        <fullName evidence="2">Cytochrome f</fullName>
    </recommendedName>
</protein>
<dbReference type="FunFam" id="2.40.50.100:FF:000007">
    <property type="entry name" value="Cytochrome f"/>
    <property type="match status" value="1"/>
</dbReference>
<evidence type="ECO:0000256" key="10">
    <source>
        <dbReference type="ARBA" id="ARBA00046266"/>
    </source>
</evidence>
<comment type="subcellular location">
    <subcellularLocation>
        <location evidence="10">Plastid thylakoid membrane</location>
        <topology evidence="10">Single-pass membrane protein</topology>
    </subcellularLocation>
</comment>
<name>A0AAP0PQX5_9MAGN</name>
<evidence type="ECO:0000256" key="9">
    <source>
        <dbReference type="ARBA" id="ARBA00025834"/>
    </source>
</evidence>
<comment type="caution">
    <text evidence="11">The sequence shown here is derived from an EMBL/GenBank/DDBJ whole genome shotgun (WGS) entry which is preliminary data.</text>
</comment>
<evidence type="ECO:0000256" key="6">
    <source>
        <dbReference type="ARBA" id="ARBA00022989"/>
    </source>
</evidence>
<dbReference type="GO" id="GO:0020037">
    <property type="term" value="F:heme binding"/>
    <property type="evidence" value="ECO:0007669"/>
    <property type="project" value="InterPro"/>
</dbReference>
<dbReference type="SUPFAM" id="SSF51246">
    <property type="entry name" value="Rudiment single hybrid motif"/>
    <property type="match status" value="1"/>
</dbReference>
<comment type="function">
    <text evidence="1">Component of the cytochrome b6-f complex, which mediates electron transfer between photosystem II (PSII) and photosystem I (PSI), cyclic electron flow around PSI, and state transitions.</text>
</comment>
<dbReference type="PROSITE" id="PS51010">
    <property type="entry name" value="CYTF"/>
    <property type="match status" value="1"/>
</dbReference>
<evidence type="ECO:0000313" key="12">
    <source>
        <dbReference type="Proteomes" id="UP001420932"/>
    </source>
</evidence>
<sequence>MFLSLNLKVKYHVCRKCNTNHFYELNRGRGQIYPDGSKSNNTIYNATSIGEVGKIVFKENGGSEIFIKEPSEGHQVVDLVPLGPELLVSEGESVKLDQPFMSNPNVGGFDGEYLKILSNTERSLFAFSNNQQRTFVSSRVLKESINTKKGKHGVVLVKLENFSPTPMNPFNTSMIYSSPAIPSSSPAKMNE</sequence>
<dbReference type="AlphaFoldDB" id="A0AAP0PQX5"/>
<evidence type="ECO:0000256" key="7">
    <source>
        <dbReference type="ARBA" id="ARBA00023078"/>
    </source>
</evidence>
<reference evidence="11 12" key="1">
    <citation type="submission" date="2024-01" db="EMBL/GenBank/DDBJ databases">
        <title>Genome assemblies of Stephania.</title>
        <authorList>
            <person name="Yang L."/>
        </authorList>
    </citation>
    <scope>NUCLEOTIDE SEQUENCE [LARGE SCALE GENOMIC DNA]</scope>
    <source>
        <strain evidence="11">YNDBR</strain>
        <tissue evidence="11">Leaf</tissue>
    </source>
</reference>
<keyword evidence="3" id="KW-0602">Photosynthesis</keyword>
<dbReference type="GO" id="GO:0005506">
    <property type="term" value="F:iron ion binding"/>
    <property type="evidence" value="ECO:0007669"/>
    <property type="project" value="InterPro"/>
</dbReference>
<dbReference type="EMBL" id="JBBNAF010000004">
    <property type="protein sequence ID" value="KAK9151195.1"/>
    <property type="molecule type" value="Genomic_DNA"/>
</dbReference>
<evidence type="ECO:0000313" key="11">
    <source>
        <dbReference type="EMBL" id="KAK9151195.1"/>
    </source>
</evidence>
<evidence type="ECO:0000256" key="4">
    <source>
        <dbReference type="ARBA" id="ARBA00022692"/>
    </source>
</evidence>
<dbReference type="PANTHER" id="PTHR33288:SF10">
    <property type="entry name" value="CYTOCHROME F"/>
    <property type="match status" value="1"/>
</dbReference>
<keyword evidence="12" id="KW-1185">Reference proteome</keyword>
<dbReference type="GO" id="GO:0009055">
    <property type="term" value="F:electron transfer activity"/>
    <property type="evidence" value="ECO:0007669"/>
    <property type="project" value="InterPro"/>
</dbReference>
<proteinExistence type="predicted"/>
<dbReference type="Pfam" id="PF01333">
    <property type="entry name" value="Apocytochr_F_C"/>
    <property type="match status" value="1"/>
</dbReference>
<dbReference type="InterPro" id="IPR002325">
    <property type="entry name" value="Cyt_f"/>
</dbReference>
<dbReference type="SUPFAM" id="SSF49441">
    <property type="entry name" value="Cytochrome f, large domain"/>
    <property type="match status" value="1"/>
</dbReference>
<dbReference type="Gene3D" id="2.60.40.830">
    <property type="entry name" value="Cytochrome f large domain"/>
    <property type="match status" value="1"/>
</dbReference>
<keyword evidence="8" id="KW-0472">Membrane</keyword>
<evidence type="ECO:0000256" key="1">
    <source>
        <dbReference type="ARBA" id="ARBA00003068"/>
    </source>
</evidence>
<dbReference type="GO" id="GO:0009535">
    <property type="term" value="C:chloroplast thylakoid membrane"/>
    <property type="evidence" value="ECO:0007669"/>
    <property type="project" value="TreeGrafter"/>
</dbReference>
<evidence type="ECO:0000256" key="8">
    <source>
        <dbReference type="ARBA" id="ARBA00023136"/>
    </source>
</evidence>
<keyword evidence="4" id="KW-0812">Transmembrane</keyword>
<keyword evidence="7" id="KW-0793">Thylakoid</keyword>
<dbReference type="GO" id="GO:0015979">
    <property type="term" value="P:photosynthesis"/>
    <property type="evidence" value="ECO:0007669"/>
    <property type="project" value="UniProtKB-KW"/>
</dbReference>
<dbReference type="InterPro" id="IPR011054">
    <property type="entry name" value="Rudment_hybrid_motif"/>
</dbReference>
<comment type="subunit">
    <text evidence="9">The 4 large subunits of the cytochrome b6-f complex are cytochrome b6, subunit IV (17 kDa polypeptide, PetD), cytochrome f and the Rieske protein, while the 4 small subunits are PetG, PetL, PetM and PetN. The complex functions as a dimer.</text>
</comment>
<evidence type="ECO:0000256" key="3">
    <source>
        <dbReference type="ARBA" id="ARBA00022531"/>
    </source>
</evidence>
<keyword evidence="6" id="KW-1133">Transmembrane helix</keyword>
<organism evidence="11 12">
    <name type="scientific">Stephania yunnanensis</name>
    <dbReference type="NCBI Taxonomy" id="152371"/>
    <lineage>
        <taxon>Eukaryota</taxon>
        <taxon>Viridiplantae</taxon>
        <taxon>Streptophyta</taxon>
        <taxon>Embryophyta</taxon>
        <taxon>Tracheophyta</taxon>
        <taxon>Spermatophyta</taxon>
        <taxon>Magnoliopsida</taxon>
        <taxon>Ranunculales</taxon>
        <taxon>Menispermaceae</taxon>
        <taxon>Menispermoideae</taxon>
        <taxon>Cissampelideae</taxon>
        <taxon>Stephania</taxon>
    </lineage>
</organism>
<dbReference type="Gene3D" id="2.40.50.100">
    <property type="match status" value="1"/>
</dbReference>
<dbReference type="InterPro" id="IPR036826">
    <property type="entry name" value="Cyt_f_lg_dom_sf"/>
</dbReference>
<accession>A0AAP0PQX5</accession>
<evidence type="ECO:0000256" key="2">
    <source>
        <dbReference type="ARBA" id="ARBA00013528"/>
    </source>
</evidence>